<gene>
    <name evidence="3" type="ORF">MERR_LOCUS6532</name>
</gene>
<dbReference type="PANTHER" id="PTHR11439">
    <property type="entry name" value="GAG-POL-RELATED RETROTRANSPOSON"/>
    <property type="match status" value="1"/>
</dbReference>
<proteinExistence type="predicted"/>
<dbReference type="InterPro" id="IPR043502">
    <property type="entry name" value="DNA/RNA_pol_sf"/>
</dbReference>
<dbReference type="PANTHER" id="PTHR11439:SF486">
    <property type="entry name" value="RLK (RECEPTOR-LIKE KINASE) PROTEIN, PUTATIVE-RELATED"/>
    <property type="match status" value="1"/>
</dbReference>
<protein>
    <recommendedName>
        <fullName evidence="2">Integrase catalytic domain-containing protein</fullName>
    </recommendedName>
</protein>
<dbReference type="Gene3D" id="3.30.420.10">
    <property type="entry name" value="Ribonuclease H-like superfamily/Ribonuclease H"/>
    <property type="match status" value="1"/>
</dbReference>
<dbReference type="SUPFAM" id="SSF53098">
    <property type="entry name" value="Ribonuclease H-like"/>
    <property type="match status" value="1"/>
</dbReference>
<sequence length="808" mass="91419">MQVESIGGKRYVFVLVDDYSRYTWVRFIRDKSDTMASFKIWALQVITEKGSLKRIRSDHGGEFQNEVMTKFCNEQGIAHQFSAPRTPQMNGVVERKNRTLQEMARAMIHGGNIPVKFWAEAINTACYIINRVYMRKALLKTPYELWKGKTPNLSYFRVLDAGNSFSYRVFNLRSKMIMESVNVVFDDRSIAAMGDSPIFHEPEVSEAETEAEEVREEEEKVHEEVSDTAPDVGLPLTQVHRNHSSNDLIGDITEPRRTRGIKMNYKQMVSMAIIQFECFVSAIEPRNHREALEDADWIISMEEELEEFVRNDVWELVPLPDGVNVVGTKWIFKNKTDDAGSIVRNKSRLVAQGYSQVEGVDFDETFAPVARLESIRLFLGMACILNFKVYQMDVKSAFLNGILQEEVYVAQPKGLKILHILSYVRGTVDKTLFTLEKKNEMMMVQIYVDDIIFGGTSEKLVENFVKSMTKEFKMSMVGELKYFLGLQVNQTEKGIFISQSTYAKNLLVKFGLDKCKEARTPMSTTTKIGKDEQGEDVDAKPKQSHLQAVKKILRYVKGTVNLGIFYSKGSNRNLAGYCDADWAGCADDRKSTSGGCFFLGNNLIAWLSKKQNSVSLSTAEAEYIALGSCCTQLIWMRQMSADYGMESGPFLVYCDNKSAIDISKNPVQHSRTKHIDIRHHFVRELVEEKQTRLNPSKSNRSETHIDGSASTPVQIDEPEAQTTIQDPSPPIVTMIDGSRRRVADPMTAMVLFEGEVETEAESFATAEDEPMADEEATAEKPEEPEIPRDAQDDGADSKLRRNPSSTAE</sequence>
<dbReference type="InterPro" id="IPR036397">
    <property type="entry name" value="RNaseH_sf"/>
</dbReference>
<feature type="compositionally biased region" description="Basic and acidic residues" evidence="1">
    <location>
        <begin position="777"/>
        <end position="799"/>
    </location>
</feature>
<evidence type="ECO:0000313" key="4">
    <source>
        <dbReference type="Proteomes" id="UP000467841"/>
    </source>
</evidence>
<dbReference type="AlphaFoldDB" id="A0A6D2HXF7"/>
<feature type="region of interest" description="Disordered" evidence="1">
    <location>
        <begin position="756"/>
        <end position="808"/>
    </location>
</feature>
<dbReference type="Pfam" id="PF00665">
    <property type="entry name" value="rve"/>
    <property type="match status" value="1"/>
</dbReference>
<dbReference type="GO" id="GO:0003676">
    <property type="term" value="F:nucleic acid binding"/>
    <property type="evidence" value="ECO:0007669"/>
    <property type="project" value="InterPro"/>
</dbReference>
<accession>A0A6D2HXF7</accession>
<feature type="region of interest" description="Disordered" evidence="1">
    <location>
        <begin position="688"/>
        <end position="738"/>
    </location>
</feature>
<evidence type="ECO:0000259" key="2">
    <source>
        <dbReference type="PROSITE" id="PS50994"/>
    </source>
</evidence>
<reference evidence="3" key="1">
    <citation type="submission" date="2020-01" db="EMBL/GenBank/DDBJ databases">
        <authorList>
            <person name="Mishra B."/>
        </authorList>
    </citation>
    <scope>NUCLEOTIDE SEQUENCE [LARGE SCALE GENOMIC DNA]</scope>
</reference>
<dbReference type="EMBL" id="CACVBM020000444">
    <property type="protein sequence ID" value="CAA7019297.1"/>
    <property type="molecule type" value="Genomic_DNA"/>
</dbReference>
<feature type="compositionally biased region" description="Acidic residues" evidence="1">
    <location>
        <begin position="756"/>
        <end position="776"/>
    </location>
</feature>
<dbReference type="GO" id="GO:0015074">
    <property type="term" value="P:DNA integration"/>
    <property type="evidence" value="ECO:0007669"/>
    <property type="project" value="InterPro"/>
</dbReference>
<feature type="domain" description="Integrase catalytic" evidence="2">
    <location>
        <begin position="1"/>
        <end position="150"/>
    </location>
</feature>
<dbReference type="InterPro" id="IPR012337">
    <property type="entry name" value="RNaseH-like_sf"/>
</dbReference>
<dbReference type="Pfam" id="PF07727">
    <property type="entry name" value="RVT_2"/>
    <property type="match status" value="1"/>
</dbReference>
<dbReference type="CDD" id="cd09272">
    <property type="entry name" value="RNase_HI_RT_Ty1"/>
    <property type="match status" value="1"/>
</dbReference>
<organism evidence="3 4">
    <name type="scientific">Microthlaspi erraticum</name>
    <dbReference type="NCBI Taxonomy" id="1685480"/>
    <lineage>
        <taxon>Eukaryota</taxon>
        <taxon>Viridiplantae</taxon>
        <taxon>Streptophyta</taxon>
        <taxon>Embryophyta</taxon>
        <taxon>Tracheophyta</taxon>
        <taxon>Spermatophyta</taxon>
        <taxon>Magnoliopsida</taxon>
        <taxon>eudicotyledons</taxon>
        <taxon>Gunneridae</taxon>
        <taxon>Pentapetalae</taxon>
        <taxon>rosids</taxon>
        <taxon>malvids</taxon>
        <taxon>Brassicales</taxon>
        <taxon>Brassicaceae</taxon>
        <taxon>Coluteocarpeae</taxon>
        <taxon>Microthlaspi</taxon>
    </lineage>
</organism>
<dbReference type="Proteomes" id="UP000467841">
    <property type="component" value="Unassembled WGS sequence"/>
</dbReference>
<dbReference type="InterPro" id="IPR013103">
    <property type="entry name" value="RVT_2"/>
</dbReference>
<keyword evidence="4" id="KW-1185">Reference proteome</keyword>
<name>A0A6D2HXF7_9BRAS</name>
<dbReference type="SUPFAM" id="SSF56672">
    <property type="entry name" value="DNA/RNA polymerases"/>
    <property type="match status" value="1"/>
</dbReference>
<comment type="caution">
    <text evidence="3">The sequence shown here is derived from an EMBL/GenBank/DDBJ whole genome shotgun (WGS) entry which is preliminary data.</text>
</comment>
<dbReference type="InterPro" id="IPR001584">
    <property type="entry name" value="Integrase_cat-core"/>
</dbReference>
<dbReference type="PROSITE" id="PS50994">
    <property type="entry name" value="INTEGRASE"/>
    <property type="match status" value="1"/>
</dbReference>
<evidence type="ECO:0000313" key="3">
    <source>
        <dbReference type="EMBL" id="CAA7019297.1"/>
    </source>
</evidence>
<evidence type="ECO:0000256" key="1">
    <source>
        <dbReference type="SAM" id="MobiDB-lite"/>
    </source>
</evidence>
<dbReference type="OrthoDB" id="2014122at2759"/>